<evidence type="ECO:0000313" key="8">
    <source>
        <dbReference type="Proteomes" id="UP001595816"/>
    </source>
</evidence>
<evidence type="ECO:0000313" key="7">
    <source>
        <dbReference type="EMBL" id="MFC4129104.1"/>
    </source>
</evidence>
<dbReference type="Pfam" id="PF00440">
    <property type="entry name" value="TetR_N"/>
    <property type="match status" value="1"/>
</dbReference>
<comment type="caution">
    <text evidence="7">The sequence shown here is derived from an EMBL/GenBank/DDBJ whole genome shotgun (WGS) entry which is preliminary data.</text>
</comment>
<dbReference type="PROSITE" id="PS50977">
    <property type="entry name" value="HTH_TETR_2"/>
    <property type="match status" value="1"/>
</dbReference>
<proteinExistence type="predicted"/>
<dbReference type="InterPro" id="IPR023772">
    <property type="entry name" value="DNA-bd_HTH_TetR-type_CS"/>
</dbReference>
<dbReference type="Pfam" id="PF17754">
    <property type="entry name" value="TetR_C_14"/>
    <property type="match status" value="1"/>
</dbReference>
<dbReference type="SUPFAM" id="SSF46689">
    <property type="entry name" value="Homeodomain-like"/>
    <property type="match status" value="1"/>
</dbReference>
<feature type="domain" description="HTH tetR-type" evidence="6">
    <location>
        <begin position="18"/>
        <end position="78"/>
    </location>
</feature>
<dbReference type="InterPro" id="IPR041347">
    <property type="entry name" value="MftR_C"/>
</dbReference>
<dbReference type="InterPro" id="IPR001647">
    <property type="entry name" value="HTH_TetR"/>
</dbReference>
<keyword evidence="1" id="KW-0805">Transcription regulation</keyword>
<dbReference type="PANTHER" id="PTHR30055:SF234">
    <property type="entry name" value="HTH-TYPE TRANSCRIPTIONAL REGULATOR BETI"/>
    <property type="match status" value="1"/>
</dbReference>
<dbReference type="Proteomes" id="UP001595816">
    <property type="component" value="Unassembled WGS sequence"/>
</dbReference>
<keyword evidence="8" id="KW-1185">Reference proteome</keyword>
<gene>
    <name evidence="7" type="ORF">ACFOZ4_00565</name>
</gene>
<evidence type="ECO:0000256" key="3">
    <source>
        <dbReference type="ARBA" id="ARBA00023163"/>
    </source>
</evidence>
<dbReference type="RefSeq" id="WP_253758737.1">
    <property type="nucleotide sequence ID" value="NZ_JAMZDZ010000001.1"/>
</dbReference>
<dbReference type="PANTHER" id="PTHR30055">
    <property type="entry name" value="HTH-TYPE TRANSCRIPTIONAL REGULATOR RUTR"/>
    <property type="match status" value="1"/>
</dbReference>
<evidence type="ECO:0000256" key="2">
    <source>
        <dbReference type="ARBA" id="ARBA00023125"/>
    </source>
</evidence>
<dbReference type="Gene3D" id="1.10.10.60">
    <property type="entry name" value="Homeodomain-like"/>
    <property type="match status" value="1"/>
</dbReference>
<feature type="region of interest" description="Disordered" evidence="5">
    <location>
        <begin position="1"/>
        <end position="20"/>
    </location>
</feature>
<keyword evidence="3" id="KW-0804">Transcription</keyword>
<protein>
    <submittedName>
        <fullName evidence="7">TetR family transcriptional regulator</fullName>
    </submittedName>
</protein>
<name>A0ABV8LFQ0_9ACTN</name>
<feature type="DNA-binding region" description="H-T-H motif" evidence="4">
    <location>
        <begin position="41"/>
        <end position="60"/>
    </location>
</feature>
<evidence type="ECO:0000259" key="6">
    <source>
        <dbReference type="PROSITE" id="PS50977"/>
    </source>
</evidence>
<accession>A0ABV8LFQ0</accession>
<evidence type="ECO:0000256" key="5">
    <source>
        <dbReference type="SAM" id="MobiDB-lite"/>
    </source>
</evidence>
<keyword evidence="2 4" id="KW-0238">DNA-binding</keyword>
<dbReference type="InterPro" id="IPR050109">
    <property type="entry name" value="HTH-type_TetR-like_transc_reg"/>
</dbReference>
<organism evidence="7 8">
    <name type="scientific">Hamadaea flava</name>
    <dbReference type="NCBI Taxonomy" id="1742688"/>
    <lineage>
        <taxon>Bacteria</taxon>
        <taxon>Bacillati</taxon>
        <taxon>Actinomycetota</taxon>
        <taxon>Actinomycetes</taxon>
        <taxon>Micromonosporales</taxon>
        <taxon>Micromonosporaceae</taxon>
        <taxon>Hamadaea</taxon>
    </lineage>
</organism>
<dbReference type="PRINTS" id="PR00455">
    <property type="entry name" value="HTHTETR"/>
</dbReference>
<evidence type="ECO:0000256" key="1">
    <source>
        <dbReference type="ARBA" id="ARBA00023015"/>
    </source>
</evidence>
<sequence>MPDSRSDVQPGLRERKKAKTRKAIQEAAMRLIREQGYDATTVDQIAAAAEVSPATFFRYFPTKEDVIIQDEYDPMFVERWHELTPAGSPIGRIREVIRSTFTGLPRRDVDAIRERTVLMFTTPQVKARVWDNWLNTQHVFDELIGEHLGLPVSHPRVRATTGAMMGAILAVFETWIADPEKDLAELVDEALSYLETGL</sequence>
<evidence type="ECO:0000256" key="4">
    <source>
        <dbReference type="PROSITE-ProRule" id="PRU00335"/>
    </source>
</evidence>
<dbReference type="EMBL" id="JBHSAY010000003">
    <property type="protein sequence ID" value="MFC4129104.1"/>
    <property type="molecule type" value="Genomic_DNA"/>
</dbReference>
<dbReference type="Gene3D" id="1.10.357.10">
    <property type="entry name" value="Tetracycline Repressor, domain 2"/>
    <property type="match status" value="1"/>
</dbReference>
<dbReference type="PROSITE" id="PS01081">
    <property type="entry name" value="HTH_TETR_1"/>
    <property type="match status" value="1"/>
</dbReference>
<reference evidence="8" key="1">
    <citation type="journal article" date="2019" name="Int. J. Syst. Evol. Microbiol.">
        <title>The Global Catalogue of Microorganisms (GCM) 10K type strain sequencing project: providing services to taxonomists for standard genome sequencing and annotation.</title>
        <authorList>
            <consortium name="The Broad Institute Genomics Platform"/>
            <consortium name="The Broad Institute Genome Sequencing Center for Infectious Disease"/>
            <person name="Wu L."/>
            <person name="Ma J."/>
        </authorList>
    </citation>
    <scope>NUCLEOTIDE SEQUENCE [LARGE SCALE GENOMIC DNA]</scope>
    <source>
        <strain evidence="8">CGMCC 4.7289</strain>
    </source>
</reference>
<dbReference type="InterPro" id="IPR009057">
    <property type="entry name" value="Homeodomain-like_sf"/>
</dbReference>